<evidence type="ECO:0000313" key="4">
    <source>
        <dbReference type="Proteomes" id="UP001597368"/>
    </source>
</evidence>
<gene>
    <name evidence="3" type="ORF">ACFSKW_20850</name>
</gene>
<feature type="signal peptide" evidence="2">
    <location>
        <begin position="1"/>
        <end position="23"/>
    </location>
</feature>
<comment type="caution">
    <text evidence="3">The sequence shown here is derived from an EMBL/GenBank/DDBJ whole genome shotgun (WGS) entry which is preliminary data.</text>
</comment>
<keyword evidence="4" id="KW-1185">Reference proteome</keyword>
<keyword evidence="2" id="KW-0732">Signal</keyword>
<keyword evidence="1" id="KW-0812">Transmembrane</keyword>
<accession>A0ABW4SWQ7</accession>
<evidence type="ECO:0000313" key="3">
    <source>
        <dbReference type="EMBL" id="MFD1933916.1"/>
    </source>
</evidence>
<feature type="chain" id="PRO_5047305551" evidence="2">
    <location>
        <begin position="24"/>
        <end position="213"/>
    </location>
</feature>
<evidence type="ECO:0000256" key="1">
    <source>
        <dbReference type="SAM" id="Phobius"/>
    </source>
</evidence>
<name>A0ABW4SWQ7_9ACTN</name>
<dbReference type="RefSeq" id="WP_379573961.1">
    <property type="nucleotide sequence ID" value="NZ_JBHUFV010000033.1"/>
</dbReference>
<keyword evidence="1" id="KW-1133">Transmembrane helix</keyword>
<dbReference type="Proteomes" id="UP001597368">
    <property type="component" value="Unassembled WGS sequence"/>
</dbReference>
<dbReference type="EMBL" id="JBHUFV010000033">
    <property type="protein sequence ID" value="MFD1933916.1"/>
    <property type="molecule type" value="Genomic_DNA"/>
</dbReference>
<reference evidence="4" key="1">
    <citation type="journal article" date="2019" name="Int. J. Syst. Evol. Microbiol.">
        <title>The Global Catalogue of Microorganisms (GCM) 10K type strain sequencing project: providing services to taxonomists for standard genome sequencing and annotation.</title>
        <authorList>
            <consortium name="The Broad Institute Genomics Platform"/>
            <consortium name="The Broad Institute Genome Sequencing Center for Infectious Disease"/>
            <person name="Wu L."/>
            <person name="Ma J."/>
        </authorList>
    </citation>
    <scope>NUCLEOTIDE SEQUENCE [LARGE SCALE GENOMIC DNA]</scope>
    <source>
        <strain evidence="4">ICMP 6774ER</strain>
    </source>
</reference>
<protein>
    <submittedName>
        <fullName evidence="3">Uncharacterized protein</fullName>
    </submittedName>
</protein>
<organism evidence="3 4">
    <name type="scientific">Nonomuraea mangrovi</name>
    <dbReference type="NCBI Taxonomy" id="2316207"/>
    <lineage>
        <taxon>Bacteria</taxon>
        <taxon>Bacillati</taxon>
        <taxon>Actinomycetota</taxon>
        <taxon>Actinomycetes</taxon>
        <taxon>Streptosporangiales</taxon>
        <taxon>Streptosporangiaceae</taxon>
        <taxon>Nonomuraea</taxon>
    </lineage>
</organism>
<sequence>MRRIVLVLALLLPALAVAAPARAGGWAATYLDPVPATFAQGGTYTVGFWMLQHGTHPYEGPGLGEVGLKFTSGARSLEFTGVPLKEKAHYAAAIALPAGDWRVEAIQGWFAPFPVGTLKVPGALTVKPLDPELKGMIANYLDMNGGKDPWGEVRPPGFARKGAAKPAAAAASVPVAAPTPAPAAREVWPYWLGLGVAAVAGLTFLVARRRVRA</sequence>
<keyword evidence="1" id="KW-0472">Membrane</keyword>
<feature type="transmembrane region" description="Helical" evidence="1">
    <location>
        <begin position="188"/>
        <end position="207"/>
    </location>
</feature>
<proteinExistence type="predicted"/>
<evidence type="ECO:0000256" key="2">
    <source>
        <dbReference type="SAM" id="SignalP"/>
    </source>
</evidence>